<evidence type="ECO:0000313" key="2">
    <source>
        <dbReference type="EMBL" id="MYZ53666.1"/>
    </source>
</evidence>
<proteinExistence type="predicted"/>
<evidence type="ECO:0000259" key="1">
    <source>
        <dbReference type="Pfam" id="PF23343"/>
    </source>
</evidence>
<name>A0A7C9JNT4_9BURK</name>
<dbReference type="InterPro" id="IPR056906">
    <property type="entry name" value="ORF2/G2P_dom"/>
</dbReference>
<dbReference type="Pfam" id="PF23343">
    <property type="entry name" value="REP_ORF2-G2P"/>
    <property type="match status" value="1"/>
</dbReference>
<protein>
    <submittedName>
        <fullName evidence="2">Inovirus Gp2 family protein</fullName>
    </submittedName>
</protein>
<sequence>MHPKIHTLRGPFGLGELVKKIETSATSLKKRTRTARKKIKAVTREHRRIAKVKGLYATALTLTYAKEADFCPKHVTRFINCLRAKLKRQGHALLYVWILERASALHYHLVLWVPRGFAISHADLAKWWPWGSTWTERCRKVSAWIHYISKPECKAHLPISARAYGYGGLDELGKDAAHKAMLPHWLKAMVDKSAKVRRVTKVGWVDMNTGEVYESPWVWTPCGPRLKPLVAATGGTDGA</sequence>
<dbReference type="AlphaFoldDB" id="A0A7C9JNT4"/>
<dbReference type="Proteomes" id="UP000481947">
    <property type="component" value="Unassembled WGS sequence"/>
</dbReference>
<organism evidence="2 3">
    <name type="scientific">Malikia spinosa</name>
    <dbReference type="NCBI Taxonomy" id="86180"/>
    <lineage>
        <taxon>Bacteria</taxon>
        <taxon>Pseudomonadati</taxon>
        <taxon>Pseudomonadota</taxon>
        <taxon>Betaproteobacteria</taxon>
        <taxon>Burkholderiales</taxon>
        <taxon>Comamonadaceae</taxon>
        <taxon>Malikia</taxon>
    </lineage>
</organism>
<accession>A0A7C9JNT4</accession>
<reference evidence="2 3" key="1">
    <citation type="submission" date="2019-09" db="EMBL/GenBank/DDBJ databases">
        <title>Identification of Malikia spinosa a prominent benzene-, toluene-, and ethylbenzene-degrading bacterium: enrichment, isolation and whole genome sequencing.</title>
        <authorList>
            <person name="Tancsics A."/>
            <person name="Revesz F."/>
            <person name="Kriszt B."/>
        </authorList>
    </citation>
    <scope>NUCLEOTIDE SEQUENCE [LARGE SCALE GENOMIC DNA]</scope>
    <source>
        <strain evidence="2 3">AB6</strain>
    </source>
</reference>
<dbReference type="RefSeq" id="WP_161126213.1">
    <property type="nucleotide sequence ID" value="NZ_VYSB01000025.1"/>
</dbReference>
<comment type="caution">
    <text evidence="2">The sequence shown here is derived from an EMBL/GenBank/DDBJ whole genome shotgun (WGS) entry which is preliminary data.</text>
</comment>
<evidence type="ECO:0000313" key="3">
    <source>
        <dbReference type="Proteomes" id="UP000481947"/>
    </source>
</evidence>
<gene>
    <name evidence="2" type="ORF">F5985_16405</name>
</gene>
<feature type="domain" description="Replication-associated protein ORF2/G2P" evidence="1">
    <location>
        <begin position="59"/>
        <end position="150"/>
    </location>
</feature>
<dbReference type="EMBL" id="VYSB01000025">
    <property type="protein sequence ID" value="MYZ53666.1"/>
    <property type="molecule type" value="Genomic_DNA"/>
</dbReference>